<dbReference type="HOGENOM" id="CLU_2414689_0_0_1"/>
<sequence>MMVQLEAIEFVGASASNGVELRAARADAEFRERCTAPRERPVAARPTILANVPQLHSATCKRGIGLTHNGSLQPVLCWATDAGRGGQVRRPG</sequence>
<proteinExistence type="predicted"/>
<name>N1QMT2_SPHMS</name>
<dbReference type="OrthoDB" id="5382952at2759"/>
<accession>N1QMT2</accession>
<gene>
    <name evidence="1" type="ORF">SEPMUDRAFT_130110</name>
</gene>
<dbReference type="Proteomes" id="UP000016931">
    <property type="component" value="Unassembled WGS sequence"/>
</dbReference>
<evidence type="ECO:0000313" key="1">
    <source>
        <dbReference type="EMBL" id="EMF17343.1"/>
    </source>
</evidence>
<dbReference type="EMBL" id="KB456260">
    <property type="protein sequence ID" value="EMF17343.1"/>
    <property type="molecule type" value="Genomic_DNA"/>
</dbReference>
<keyword evidence="2" id="KW-1185">Reference proteome</keyword>
<dbReference type="GeneID" id="27899474"/>
<protein>
    <submittedName>
        <fullName evidence="1">Uncharacterized protein</fullName>
    </submittedName>
</protein>
<organism evidence="1 2">
    <name type="scientific">Sphaerulina musiva (strain SO2202)</name>
    <name type="common">Poplar stem canker fungus</name>
    <name type="synonym">Septoria musiva</name>
    <dbReference type="NCBI Taxonomy" id="692275"/>
    <lineage>
        <taxon>Eukaryota</taxon>
        <taxon>Fungi</taxon>
        <taxon>Dikarya</taxon>
        <taxon>Ascomycota</taxon>
        <taxon>Pezizomycotina</taxon>
        <taxon>Dothideomycetes</taxon>
        <taxon>Dothideomycetidae</taxon>
        <taxon>Mycosphaerellales</taxon>
        <taxon>Mycosphaerellaceae</taxon>
        <taxon>Sphaerulina</taxon>
    </lineage>
</organism>
<evidence type="ECO:0000313" key="2">
    <source>
        <dbReference type="Proteomes" id="UP000016931"/>
    </source>
</evidence>
<dbReference type="AlphaFoldDB" id="N1QMT2"/>
<dbReference type="RefSeq" id="XP_016765464.1">
    <property type="nucleotide sequence ID" value="XM_016902337.1"/>
</dbReference>
<reference evidence="1 2" key="1">
    <citation type="journal article" date="2012" name="PLoS Pathog.">
        <title>Diverse lifestyles and strategies of plant pathogenesis encoded in the genomes of eighteen Dothideomycetes fungi.</title>
        <authorList>
            <person name="Ohm R.A."/>
            <person name="Feau N."/>
            <person name="Henrissat B."/>
            <person name="Schoch C.L."/>
            <person name="Horwitz B.A."/>
            <person name="Barry K.W."/>
            <person name="Condon B.J."/>
            <person name="Copeland A.C."/>
            <person name="Dhillon B."/>
            <person name="Glaser F."/>
            <person name="Hesse C.N."/>
            <person name="Kosti I."/>
            <person name="LaButti K."/>
            <person name="Lindquist E.A."/>
            <person name="Lucas S."/>
            <person name="Salamov A.A."/>
            <person name="Bradshaw R.E."/>
            <person name="Ciuffetti L."/>
            <person name="Hamelin R.C."/>
            <person name="Kema G.H.J."/>
            <person name="Lawrence C."/>
            <person name="Scott J.A."/>
            <person name="Spatafora J.W."/>
            <person name="Turgeon B.G."/>
            <person name="de Wit P.J.G.M."/>
            <person name="Zhong S."/>
            <person name="Goodwin S.B."/>
            <person name="Grigoriev I.V."/>
        </authorList>
    </citation>
    <scope>NUCLEOTIDE SEQUENCE [LARGE SCALE GENOMIC DNA]</scope>
    <source>
        <strain evidence="1 2">SO2202</strain>
    </source>
</reference>